<dbReference type="GO" id="GO:0007020">
    <property type="term" value="P:microtubule nucleation"/>
    <property type="evidence" value="ECO:0007669"/>
    <property type="project" value="InterPro"/>
</dbReference>
<evidence type="ECO:0000256" key="7">
    <source>
        <dbReference type="ARBA" id="ARBA00093572"/>
    </source>
</evidence>
<evidence type="ECO:0000256" key="9">
    <source>
        <dbReference type="SAM" id="MobiDB-lite"/>
    </source>
</evidence>
<keyword evidence="4 8" id="KW-0493">Microtubule</keyword>
<evidence type="ECO:0000256" key="8">
    <source>
        <dbReference type="RuleBase" id="RU363050"/>
    </source>
</evidence>
<name>A0A2G9S070_AQUCT</name>
<proteinExistence type="inferred from homology"/>
<dbReference type="EMBL" id="KV928459">
    <property type="protein sequence ID" value="PIO33578.1"/>
    <property type="molecule type" value="Genomic_DNA"/>
</dbReference>
<accession>A0A2G9S070</accession>
<dbReference type="InterPro" id="IPR040457">
    <property type="entry name" value="GCP_C"/>
</dbReference>
<dbReference type="InterPro" id="IPR007259">
    <property type="entry name" value="GCP"/>
</dbReference>
<dbReference type="Pfam" id="PF04130">
    <property type="entry name" value="GCP_C_terminal"/>
    <property type="match status" value="1"/>
</dbReference>
<dbReference type="Proteomes" id="UP000228934">
    <property type="component" value="Unassembled WGS sequence"/>
</dbReference>
<evidence type="ECO:0000256" key="3">
    <source>
        <dbReference type="ARBA" id="ARBA00022490"/>
    </source>
</evidence>
<evidence type="ECO:0000313" key="12">
    <source>
        <dbReference type="EMBL" id="PIO33578.1"/>
    </source>
</evidence>
<protein>
    <recommendedName>
        <fullName evidence="8">Gamma-tubulin complex component</fullName>
    </recommendedName>
</protein>
<comment type="function">
    <text evidence="6">Component of the gamma-tubulin ring complex (gTuRC) which mediates microtubule nucleation. The gTuRC regulates the minus-end nucleation of alpha-beta tubulin heterodimers that grow into microtubule protafilaments, a critical step in centrosome duplication and spindle formation. Plays a role in neuronal migration.</text>
</comment>
<keyword evidence="3 8" id="KW-0963">Cytoplasm</keyword>
<dbReference type="FunFam" id="1.20.120.1900:FF:000002">
    <property type="entry name" value="Gamma-tubulin complex component"/>
    <property type="match status" value="1"/>
</dbReference>
<evidence type="ECO:0000256" key="2">
    <source>
        <dbReference type="ARBA" id="ARBA00010337"/>
    </source>
</evidence>
<comment type="similarity">
    <text evidence="2 8">Belongs to the TUBGCP family.</text>
</comment>
<dbReference type="PANTHER" id="PTHR19302">
    <property type="entry name" value="GAMMA TUBULIN COMPLEX PROTEIN"/>
    <property type="match status" value="1"/>
</dbReference>
<organism evidence="12 13">
    <name type="scientific">Aquarana catesbeiana</name>
    <name type="common">American bullfrog</name>
    <name type="synonym">Rana catesbeiana</name>
    <dbReference type="NCBI Taxonomy" id="8400"/>
    <lineage>
        <taxon>Eukaryota</taxon>
        <taxon>Metazoa</taxon>
        <taxon>Chordata</taxon>
        <taxon>Craniata</taxon>
        <taxon>Vertebrata</taxon>
        <taxon>Euteleostomi</taxon>
        <taxon>Amphibia</taxon>
        <taxon>Batrachia</taxon>
        <taxon>Anura</taxon>
        <taxon>Neobatrachia</taxon>
        <taxon>Ranoidea</taxon>
        <taxon>Ranidae</taxon>
        <taxon>Aquarana</taxon>
    </lineage>
</organism>
<evidence type="ECO:0000256" key="4">
    <source>
        <dbReference type="ARBA" id="ARBA00022701"/>
    </source>
</evidence>
<dbReference type="GO" id="GO:0031122">
    <property type="term" value="P:cytoplasmic microtubule organization"/>
    <property type="evidence" value="ECO:0007669"/>
    <property type="project" value="TreeGrafter"/>
</dbReference>
<dbReference type="GO" id="GO:0005813">
    <property type="term" value="C:centrosome"/>
    <property type="evidence" value="ECO:0007669"/>
    <property type="project" value="UniProtKB-SubCell"/>
</dbReference>
<dbReference type="InterPro" id="IPR041470">
    <property type="entry name" value="GCP_N"/>
</dbReference>
<dbReference type="Pfam" id="PF17681">
    <property type="entry name" value="GCP_N_terminal"/>
    <property type="match status" value="1"/>
</dbReference>
<dbReference type="GO" id="GO:0000278">
    <property type="term" value="P:mitotic cell cycle"/>
    <property type="evidence" value="ECO:0007669"/>
    <property type="project" value="TreeGrafter"/>
</dbReference>
<sequence>TLQYLQQNAKDRAELTTSSAGSSTPVEVLRKHLRDKLNKKNVGQPIPVFPSWVYERPALIGDFPSLSNISTDVTVPIGTLPLPTQEAVIVEDLLYILIGVDGRYITAQPLVGRQTRSFLVDPNLDMSVRELVNRILPVAASYSTVTRYEIILIQANAKNSWDYVNHALSAAMRTLVKEYMILITQLEHLQRQGLLSLQKLWFYIQPTLRTMEVLASLATSLDKGECLGGATLSLLHDRTFGYTGDSQAQELCLYLTKAASTPYFEILERWIYRGIINDPYSEFMVEEHELQKEKIQEDYNDKYWDQRYTIVQQQIPSFLQKVADKILSTGKYLNVVRECGHDVTCPDAKEIVYTLKERAYVEQIEKAYSYASKVLLDFLMEEKELVAHLRSIKHYFLMDQGDFFVHFMDLTEEELRKTVEDIIPTRLEALLELALRMSTANTDPFKDDLKIELMPHDLITQLLRVLAIETRQEKALINADPTELALSGLEAFSFDYIVKWPLSLIINRKALTRYQMLFRHLFYCKHVERLLCNVWISNKTAKQFSLHSAKWFAGAFTLRQRMLNFVQNIQYYMMFEVMEPTWHILEKNLKSVSNSKDYTTM</sequence>
<reference evidence="13" key="1">
    <citation type="journal article" date="2017" name="Nat. Commun.">
        <title>The North American bullfrog draft genome provides insight into hormonal regulation of long noncoding RNA.</title>
        <authorList>
            <person name="Hammond S.A."/>
            <person name="Warren R.L."/>
            <person name="Vandervalk B.P."/>
            <person name="Kucuk E."/>
            <person name="Khan H."/>
            <person name="Gibb E.A."/>
            <person name="Pandoh P."/>
            <person name="Kirk H."/>
            <person name="Zhao Y."/>
            <person name="Jones M."/>
            <person name="Mungall A.J."/>
            <person name="Coope R."/>
            <person name="Pleasance S."/>
            <person name="Moore R.A."/>
            <person name="Holt R.A."/>
            <person name="Round J.M."/>
            <person name="Ohora S."/>
            <person name="Walle B.V."/>
            <person name="Veldhoen N."/>
            <person name="Helbing C.C."/>
            <person name="Birol I."/>
        </authorList>
    </citation>
    <scope>NUCLEOTIDE SEQUENCE [LARGE SCALE GENOMIC DNA]</scope>
</reference>
<feature type="non-terminal residue" evidence="12">
    <location>
        <position position="1"/>
    </location>
</feature>
<dbReference type="GO" id="GO:0000930">
    <property type="term" value="C:gamma-tubulin complex"/>
    <property type="evidence" value="ECO:0007669"/>
    <property type="project" value="TreeGrafter"/>
</dbReference>
<evidence type="ECO:0000259" key="10">
    <source>
        <dbReference type="Pfam" id="PF04130"/>
    </source>
</evidence>
<evidence type="ECO:0000256" key="6">
    <source>
        <dbReference type="ARBA" id="ARBA00093403"/>
    </source>
</evidence>
<keyword evidence="13" id="KW-1185">Reference proteome</keyword>
<evidence type="ECO:0000256" key="5">
    <source>
        <dbReference type="ARBA" id="ARBA00023212"/>
    </source>
</evidence>
<evidence type="ECO:0000259" key="11">
    <source>
        <dbReference type="Pfam" id="PF17681"/>
    </source>
</evidence>
<evidence type="ECO:0000313" key="13">
    <source>
        <dbReference type="Proteomes" id="UP000228934"/>
    </source>
</evidence>
<dbReference type="GO" id="GO:0005874">
    <property type="term" value="C:microtubule"/>
    <property type="evidence" value="ECO:0007669"/>
    <property type="project" value="UniProtKB-KW"/>
</dbReference>
<feature type="region of interest" description="Disordered" evidence="9">
    <location>
        <begin position="1"/>
        <end position="21"/>
    </location>
</feature>
<comment type="subunit">
    <text evidence="7">Component of the gamma-tubulin ring complex (gTuRC) consisting of TUBGCP2, TUBGCP3, TUBGCP4, TUBGCP5 and TUBGCP6 and gamma-tubulin TUBG1 or TUBG2. TUBGCP2, TUBGCP3, TUBGCP4, TUBGCP5 and TUBGCP6 assemble in a 5:5:2:1:1 stoichiometry; each is associated with a gamma-tubulin, thereby arranging 14 gamma-tubulins in a helical manner. Gamma-tubulin at the first position is blocked by TUBGCP3 at the last position, allowing 13 protafilaments to grow into a microtubule. The gTuRC (via TUBGCP3 and TUBGCP6) interacts with ACTB and MZT1; the interactions form a luminal bridge that stabilizes the initial structure during complex assembly. The gTuRC (via TUBGCP2) interacts with MZT2A/MZT2B and CDK5RAP2 (via CM1 motif); the interactions play a role in gTuRC activation. Interacts with ATF5; the ATF5:PCNT:polyglutamylated tubulin (PGT) tripartite unites the mother centriole and the pericentriolar material (PCM) in the centrosome.</text>
</comment>
<comment type="subcellular location">
    <subcellularLocation>
        <location evidence="1">Cytoplasm</location>
        <location evidence="1">Cytoskeleton</location>
        <location evidence="1">Microtubule organizing center</location>
        <location evidence="1">Centrosome</location>
    </subcellularLocation>
</comment>
<feature type="domain" description="Gamma tubulin complex component C-terminal" evidence="10">
    <location>
        <begin position="385"/>
        <end position="593"/>
    </location>
</feature>
<dbReference type="PANTHER" id="PTHR19302:SF13">
    <property type="entry name" value="GAMMA-TUBULIN COMPLEX COMPONENT 2"/>
    <property type="match status" value="1"/>
</dbReference>
<dbReference type="OrthoDB" id="2192946at2759"/>
<dbReference type="GO" id="GO:0051011">
    <property type="term" value="F:microtubule minus-end binding"/>
    <property type="evidence" value="ECO:0007669"/>
    <property type="project" value="TreeGrafter"/>
</dbReference>
<dbReference type="GO" id="GO:0051225">
    <property type="term" value="P:spindle assembly"/>
    <property type="evidence" value="ECO:0007669"/>
    <property type="project" value="TreeGrafter"/>
</dbReference>
<gene>
    <name evidence="12" type="ORF">AB205_0134590</name>
</gene>
<dbReference type="AlphaFoldDB" id="A0A2G9S070"/>
<dbReference type="InterPro" id="IPR042241">
    <property type="entry name" value="GCP_C_sf"/>
</dbReference>
<feature type="domain" description="Gamma tubulin complex component protein N-terminal" evidence="11">
    <location>
        <begin position="90"/>
        <end position="382"/>
    </location>
</feature>
<evidence type="ECO:0000256" key="1">
    <source>
        <dbReference type="ARBA" id="ARBA00004300"/>
    </source>
</evidence>
<dbReference type="Gene3D" id="1.20.120.1900">
    <property type="entry name" value="Gamma-tubulin complex, C-terminal domain"/>
    <property type="match status" value="1"/>
</dbReference>
<keyword evidence="5 8" id="KW-0206">Cytoskeleton</keyword>
<dbReference type="GO" id="GO:0051321">
    <property type="term" value="P:meiotic cell cycle"/>
    <property type="evidence" value="ECO:0007669"/>
    <property type="project" value="TreeGrafter"/>
</dbReference>
<dbReference type="GO" id="GO:0043015">
    <property type="term" value="F:gamma-tubulin binding"/>
    <property type="evidence" value="ECO:0007669"/>
    <property type="project" value="InterPro"/>
</dbReference>
<dbReference type="GO" id="GO:0000922">
    <property type="term" value="C:spindle pole"/>
    <property type="evidence" value="ECO:0007669"/>
    <property type="project" value="InterPro"/>
</dbReference>